<dbReference type="InterPro" id="IPR038109">
    <property type="entry name" value="DNA_bind_recomb_sf"/>
</dbReference>
<feature type="non-terminal residue" evidence="2">
    <location>
        <position position="1"/>
    </location>
</feature>
<proteinExistence type="predicted"/>
<dbReference type="AlphaFoldDB" id="X1HZU0"/>
<dbReference type="InterPro" id="IPR011109">
    <property type="entry name" value="DNA_bind_recombinase_dom"/>
</dbReference>
<dbReference type="PANTHER" id="PTHR30461">
    <property type="entry name" value="DNA-INVERTASE FROM LAMBDOID PROPHAGE"/>
    <property type="match status" value="1"/>
</dbReference>
<dbReference type="GO" id="GO:0003677">
    <property type="term" value="F:DNA binding"/>
    <property type="evidence" value="ECO:0007669"/>
    <property type="project" value="InterPro"/>
</dbReference>
<dbReference type="PROSITE" id="PS51737">
    <property type="entry name" value="RECOMBINASE_DNA_BIND"/>
    <property type="match status" value="1"/>
</dbReference>
<protein>
    <recommendedName>
        <fullName evidence="1">Recombinase domain-containing protein</fullName>
    </recommendedName>
</protein>
<gene>
    <name evidence="2" type="ORF">S03H2_38848</name>
</gene>
<dbReference type="PANTHER" id="PTHR30461:SF23">
    <property type="entry name" value="DNA RECOMBINASE-RELATED"/>
    <property type="match status" value="1"/>
</dbReference>
<dbReference type="InterPro" id="IPR050639">
    <property type="entry name" value="SSR_resolvase"/>
</dbReference>
<feature type="domain" description="Recombinase" evidence="1">
    <location>
        <begin position="141"/>
        <end position="271"/>
    </location>
</feature>
<dbReference type="Gene3D" id="3.90.1750.20">
    <property type="entry name" value="Putative Large Serine Recombinase, Chain B, Domain 2"/>
    <property type="match status" value="1"/>
</dbReference>
<accession>X1HZU0</accession>
<evidence type="ECO:0000313" key="2">
    <source>
        <dbReference type="EMBL" id="GAH59364.1"/>
    </source>
</evidence>
<organism evidence="2">
    <name type="scientific">marine sediment metagenome</name>
    <dbReference type="NCBI Taxonomy" id="412755"/>
    <lineage>
        <taxon>unclassified sequences</taxon>
        <taxon>metagenomes</taxon>
        <taxon>ecological metagenomes</taxon>
    </lineage>
</organism>
<dbReference type="EMBL" id="BARU01023977">
    <property type="protein sequence ID" value="GAH59364.1"/>
    <property type="molecule type" value="Genomic_DNA"/>
</dbReference>
<dbReference type="SUPFAM" id="SSF53041">
    <property type="entry name" value="Resolvase-like"/>
    <property type="match status" value="1"/>
</dbReference>
<name>X1HZU0_9ZZZZ</name>
<evidence type="ECO:0000259" key="1">
    <source>
        <dbReference type="PROSITE" id="PS51737"/>
    </source>
</evidence>
<sequence length="276" mass="32311">PNAPLLGLEVNEALRRVIQEPATSWERSKFESVAREALDFYHRGQIEALLFPRVDRETRFIFGSFPLLAEVVQAGLEVYFARERLRLDPNDPESVERYLSKATQAQAYVETMRLNTMRGRRRRAIQDHMMPTGRSKWAHDYYCYRKDSHRIPDATSGRYTVNPERAGWVRKWADWILVDGVSINKCCQRMLDDSGIRIHRSTMVDVLSDPALIGKFYAYTTKVVRDATGRKRKTHVDENGWLLVYENPSQAIITHEQFYALRERFQRNKENSPRNT</sequence>
<dbReference type="InterPro" id="IPR036162">
    <property type="entry name" value="Resolvase-like_N_sf"/>
</dbReference>
<dbReference type="Pfam" id="PF07508">
    <property type="entry name" value="Recombinase"/>
    <property type="match status" value="1"/>
</dbReference>
<dbReference type="GO" id="GO:0000150">
    <property type="term" value="F:DNA strand exchange activity"/>
    <property type="evidence" value="ECO:0007669"/>
    <property type="project" value="InterPro"/>
</dbReference>
<reference evidence="2" key="1">
    <citation type="journal article" date="2014" name="Front. Microbiol.">
        <title>High frequency of phylogenetically diverse reductive dehalogenase-homologous genes in deep subseafloor sedimentary metagenomes.</title>
        <authorList>
            <person name="Kawai M."/>
            <person name="Futagami T."/>
            <person name="Toyoda A."/>
            <person name="Takaki Y."/>
            <person name="Nishi S."/>
            <person name="Hori S."/>
            <person name="Arai W."/>
            <person name="Tsubouchi T."/>
            <person name="Morono Y."/>
            <person name="Uchiyama I."/>
            <person name="Ito T."/>
            <person name="Fujiyama A."/>
            <person name="Inagaki F."/>
            <person name="Takami H."/>
        </authorList>
    </citation>
    <scope>NUCLEOTIDE SEQUENCE</scope>
    <source>
        <strain evidence="2">Expedition CK06-06</strain>
    </source>
</reference>
<feature type="non-terminal residue" evidence="2">
    <location>
        <position position="276"/>
    </location>
</feature>
<comment type="caution">
    <text evidence="2">The sequence shown here is derived from an EMBL/GenBank/DDBJ whole genome shotgun (WGS) entry which is preliminary data.</text>
</comment>